<sequence length="118" mass="13551">MTKKIRRAKLYAPTMDGTYPHQANSPVFKEGSNLEMKEPFVNRHGVIIGDGKYNSPNSPLNNWSEDTDPEIMAGDQWIHPTNDIGWNREENKELIKKETNHNGAHFMHPTKDTSYKVD</sequence>
<dbReference type="OrthoDB" id="2695269at2"/>
<dbReference type="RefSeq" id="WP_113804376.1">
    <property type="nucleotide sequence ID" value="NZ_QOCW01000002.1"/>
</dbReference>
<comment type="caution">
    <text evidence="2">The sequence shown here is derived from an EMBL/GenBank/DDBJ whole genome shotgun (WGS) entry which is preliminary data.</text>
</comment>
<dbReference type="Pfam" id="PF13045">
    <property type="entry name" value="DUF3905"/>
    <property type="match status" value="1"/>
</dbReference>
<name>A0A366XZA7_9BACI</name>
<protein>
    <submittedName>
        <fullName evidence="2">DUF3905 domain-containing protein</fullName>
    </submittedName>
</protein>
<reference evidence="2 3" key="1">
    <citation type="submission" date="2018-07" db="EMBL/GenBank/DDBJ databases">
        <title>Lottiidibacillus patelloidae gen. nov., sp. nov., isolated from the intestinal tract of a marine limpet and the reclassification of B. taeanensis BH030017T, B. algicola KMM 3737T and B. hwajinpoensis SW-72T as genus Lottiidibacillus.</title>
        <authorList>
            <person name="Liu R."/>
            <person name="Huang Z."/>
        </authorList>
    </citation>
    <scope>NUCLEOTIDE SEQUENCE [LARGE SCALE GENOMIC DNA]</scope>
    <source>
        <strain evidence="2 3">BH030017</strain>
    </source>
</reference>
<evidence type="ECO:0000256" key="1">
    <source>
        <dbReference type="SAM" id="MobiDB-lite"/>
    </source>
</evidence>
<gene>
    <name evidence="2" type="ORF">DS031_02545</name>
</gene>
<evidence type="ECO:0000313" key="2">
    <source>
        <dbReference type="EMBL" id="RBW70898.1"/>
    </source>
</evidence>
<proteinExistence type="predicted"/>
<dbReference type="Proteomes" id="UP000253314">
    <property type="component" value="Unassembled WGS sequence"/>
</dbReference>
<accession>A0A366XZA7</accession>
<organism evidence="2 3">
    <name type="scientific">Bacillus taeanensis</name>
    <dbReference type="NCBI Taxonomy" id="273032"/>
    <lineage>
        <taxon>Bacteria</taxon>
        <taxon>Bacillati</taxon>
        <taxon>Bacillota</taxon>
        <taxon>Bacilli</taxon>
        <taxon>Bacillales</taxon>
        <taxon>Bacillaceae</taxon>
        <taxon>Bacillus</taxon>
    </lineage>
</organism>
<keyword evidence="3" id="KW-1185">Reference proteome</keyword>
<dbReference type="AlphaFoldDB" id="A0A366XZA7"/>
<evidence type="ECO:0000313" key="3">
    <source>
        <dbReference type="Proteomes" id="UP000253314"/>
    </source>
</evidence>
<feature type="compositionally biased region" description="Basic and acidic residues" evidence="1">
    <location>
        <begin position="109"/>
        <end position="118"/>
    </location>
</feature>
<dbReference type="EMBL" id="QOCW01000002">
    <property type="protein sequence ID" value="RBW70898.1"/>
    <property type="molecule type" value="Genomic_DNA"/>
</dbReference>
<feature type="region of interest" description="Disordered" evidence="1">
    <location>
        <begin position="98"/>
        <end position="118"/>
    </location>
</feature>
<dbReference type="InterPro" id="IPR024999">
    <property type="entry name" value="DUF3905"/>
</dbReference>